<accession>A0A842IVF8</accession>
<dbReference type="Proteomes" id="UP000533900">
    <property type="component" value="Unassembled WGS sequence"/>
</dbReference>
<dbReference type="SUPFAM" id="SSF56601">
    <property type="entry name" value="beta-lactamase/transpeptidase-like"/>
    <property type="match status" value="1"/>
</dbReference>
<dbReference type="SMART" id="SM00028">
    <property type="entry name" value="TPR"/>
    <property type="match status" value="1"/>
</dbReference>
<keyword evidence="3" id="KW-0378">Hydrolase</keyword>
<dbReference type="AlphaFoldDB" id="A0A842IVF8"/>
<evidence type="ECO:0000313" key="3">
    <source>
        <dbReference type="EMBL" id="MBC2845327.1"/>
    </source>
</evidence>
<dbReference type="GO" id="GO:0016787">
    <property type="term" value="F:hydrolase activity"/>
    <property type="evidence" value="ECO:0007669"/>
    <property type="project" value="UniProtKB-KW"/>
</dbReference>
<comment type="caution">
    <text evidence="3">The sequence shown here is derived from an EMBL/GenBank/DDBJ whole genome shotgun (WGS) entry which is preliminary data.</text>
</comment>
<dbReference type="PANTHER" id="PTHR46825">
    <property type="entry name" value="D-ALANYL-D-ALANINE-CARBOXYPEPTIDASE/ENDOPEPTIDASE AMPH"/>
    <property type="match status" value="1"/>
</dbReference>
<dbReference type="EMBL" id="JACLCP010000002">
    <property type="protein sequence ID" value="MBC2845327.1"/>
    <property type="molecule type" value="Genomic_DNA"/>
</dbReference>
<name>A0A842IVF8_9FLAO</name>
<dbReference type="PROSITE" id="PS50005">
    <property type="entry name" value="TPR"/>
    <property type="match status" value="1"/>
</dbReference>
<dbReference type="Pfam" id="PF00144">
    <property type="entry name" value="Beta-lactamase"/>
    <property type="match status" value="1"/>
</dbReference>
<reference evidence="3" key="1">
    <citation type="submission" date="2020-08" db="EMBL/GenBank/DDBJ databases">
        <title>Winogradskyella ouciana sp. nov., isolated from the hadal seawater of the Mariana Trench.</title>
        <authorList>
            <person name="He X."/>
        </authorList>
    </citation>
    <scope>NUCLEOTIDE SEQUENCE [LARGE SCALE GENOMIC DNA]</scope>
    <source>
        <strain evidence="3">KCTC 52348</strain>
    </source>
</reference>
<keyword evidence="4" id="KW-1185">Reference proteome</keyword>
<feature type="repeat" description="TPR" evidence="1">
    <location>
        <begin position="441"/>
        <end position="474"/>
    </location>
</feature>
<dbReference type="SUPFAM" id="SSF48452">
    <property type="entry name" value="TPR-like"/>
    <property type="match status" value="1"/>
</dbReference>
<feature type="domain" description="Beta-lactamase-related" evidence="2">
    <location>
        <begin position="30"/>
        <end position="341"/>
    </location>
</feature>
<dbReference type="RefSeq" id="WP_185789030.1">
    <property type="nucleotide sequence ID" value="NZ_JACLCP010000002.1"/>
</dbReference>
<dbReference type="InterPro" id="IPR011990">
    <property type="entry name" value="TPR-like_helical_dom_sf"/>
</dbReference>
<protein>
    <submittedName>
        <fullName evidence="3">Serine hydrolase</fullName>
    </submittedName>
</protein>
<evidence type="ECO:0000256" key="1">
    <source>
        <dbReference type="PROSITE-ProRule" id="PRU00339"/>
    </source>
</evidence>
<gene>
    <name evidence="3" type="ORF">H7F21_09510</name>
</gene>
<evidence type="ECO:0000313" key="4">
    <source>
        <dbReference type="Proteomes" id="UP000533900"/>
    </source>
</evidence>
<dbReference type="InterPro" id="IPR050491">
    <property type="entry name" value="AmpC-like"/>
</dbReference>
<sequence length="493" mass="56087">MKETILLLLITTALNAQIAGENTIIKEKIDNYLSQGVAKGFSGSVLVARQGEIILHQGYGMADKEHKIPYKVNTVSTIGSVTKQFTATAILKLEELNQLKVTDPISKFFDTLPDDKKDITIHQLLTHTSGLTDGIGNGDFDDIPTKRFFKTLFATKLLHQPGSKYFYSNAGYSVLARIIEVVSGNDYEAFLMAHLFLPAGMTHTGYLIPNWEKEDIANGYARNLIHIGTLIERYQKQNKVTWNLKGNGGIHSTTGDMYKWYRALKANTILSQAMFKKLTTSYMLEYEGGSSYYAYGWAIFSSDRNTKIISHNGGNGVFFHDYLYLPEEDVVIILFTNASSREVEVAWPIEKMIFNESYKPEPIKNNLFNLTFDFIKSHNIKQSDELISVIKSDYTKILRSPNQLNGLGYRILKNEIIEVKDNVKWAIELFKLNTERFPENGNLWDSLGEAYTKNNQSKEAIKSYKRAIELADKEDCDWCESSRKALKKLQYKN</sequence>
<keyword evidence="1" id="KW-0802">TPR repeat</keyword>
<organism evidence="3 4">
    <name type="scientific">Winogradskyella flava</name>
    <dbReference type="NCBI Taxonomy" id="1884876"/>
    <lineage>
        <taxon>Bacteria</taxon>
        <taxon>Pseudomonadati</taxon>
        <taxon>Bacteroidota</taxon>
        <taxon>Flavobacteriia</taxon>
        <taxon>Flavobacteriales</taxon>
        <taxon>Flavobacteriaceae</taxon>
        <taxon>Winogradskyella</taxon>
    </lineage>
</organism>
<dbReference type="InterPro" id="IPR019734">
    <property type="entry name" value="TPR_rpt"/>
</dbReference>
<dbReference type="Gene3D" id="1.25.40.10">
    <property type="entry name" value="Tetratricopeptide repeat domain"/>
    <property type="match status" value="1"/>
</dbReference>
<evidence type="ECO:0000259" key="2">
    <source>
        <dbReference type="Pfam" id="PF00144"/>
    </source>
</evidence>
<dbReference type="InterPro" id="IPR001466">
    <property type="entry name" value="Beta-lactam-related"/>
</dbReference>
<dbReference type="InterPro" id="IPR012338">
    <property type="entry name" value="Beta-lactam/transpept-like"/>
</dbReference>
<dbReference type="PANTHER" id="PTHR46825:SF9">
    <property type="entry name" value="BETA-LACTAMASE-RELATED DOMAIN-CONTAINING PROTEIN"/>
    <property type="match status" value="1"/>
</dbReference>
<proteinExistence type="predicted"/>
<dbReference type="Gene3D" id="3.40.710.10">
    <property type="entry name" value="DD-peptidase/beta-lactamase superfamily"/>
    <property type="match status" value="1"/>
</dbReference>